<comment type="caution">
    <text evidence="2">The sequence shown here is derived from an EMBL/GenBank/DDBJ whole genome shotgun (WGS) entry which is preliminary data.</text>
</comment>
<protein>
    <recommendedName>
        <fullName evidence="4">DUF4012 domain-containing protein</fullName>
    </recommendedName>
</protein>
<keyword evidence="1" id="KW-1133">Transmembrane helix</keyword>
<sequence>MKLIAENSENPLKILIVASDKNHLVDVLKKKLKEFQADIFVTTKRVDDFSKYDVCFFIDYPEVIPNEFQDNEDNRIIYILFAQNEIAQTISNFAYANKLHHIKVIDWEIKNDNLEKDIETILWFSFSRSEDVFLHIYDEKLPAHKKITKHKRALSFPMFSIKSLFRPKSLLTLGIGLIILGQVLFIPPLLISTWLHYVAGKSIQDGDDNTKNLLDSAGISLRVADTLYTVSKPLLHFFSMGIYVDDLFSLNSSVHHVLNSYSIIKDEASQFSKLLTTPDKTADEIAKLIEHKKRIFTELSTMQDHLFYLKEKLPNWTEDLTKMKLTLEQASETVSGVLDLRDHVDSIFAADDEKKYLLLFANNMELRPGGGFIGSFAIFKVKNYEISDIRVYDVYDADGQLKDQIDPPAPIVDYLDQTHWFLRDSAFEPDFSTNYEQAKKFLELELGEGDFDGGILLTTTAIQHILSSMDKLYIPDFQETITKDNFYIKTQLYAEENFFPGSQKKKRFLGSVMNQMILNLQTASYPTLFSMLQKSLDEKQIVMYSEDPRLQTLLEQNYWAGQALTPSCSLNDSINCVLDYVFSYDANLGVNKANFFVQRPTKLEIAITEKGEIITTLTVKFTNNSYDEVFPGGRYKNYTQLMLPPNTRIKQVTINGEKLNKYDETNFTYKTIGFPLTVKPQSSSTVKITYELPTTIIAGSGVYQLIVQKQIGSPNYDFNLEFNFPDNLTIQNKNFSPLVTGNQIHYNTSISSDKIFVIEFSKK</sequence>
<dbReference type="Proteomes" id="UP000177141">
    <property type="component" value="Unassembled WGS sequence"/>
</dbReference>
<dbReference type="Pfam" id="PF13196">
    <property type="entry name" value="DUF4012"/>
    <property type="match status" value="1"/>
</dbReference>
<evidence type="ECO:0000313" key="2">
    <source>
        <dbReference type="EMBL" id="OGK46389.1"/>
    </source>
</evidence>
<feature type="transmembrane region" description="Helical" evidence="1">
    <location>
        <begin position="170"/>
        <end position="195"/>
    </location>
</feature>
<evidence type="ECO:0008006" key="4">
    <source>
        <dbReference type="Google" id="ProtNLM"/>
    </source>
</evidence>
<evidence type="ECO:0000313" key="3">
    <source>
        <dbReference type="Proteomes" id="UP000177141"/>
    </source>
</evidence>
<accession>A0A1F7ISQ3</accession>
<proteinExistence type="predicted"/>
<organism evidence="2 3">
    <name type="scientific">Candidatus Roizmanbacteria bacterium RIFCSPLOWO2_01_FULL_38_12</name>
    <dbReference type="NCBI Taxonomy" id="1802061"/>
    <lineage>
        <taxon>Bacteria</taxon>
        <taxon>Candidatus Roizmaniibacteriota</taxon>
    </lineage>
</organism>
<dbReference type="InterPro" id="IPR025101">
    <property type="entry name" value="DUF4012"/>
</dbReference>
<dbReference type="AlphaFoldDB" id="A0A1F7ISQ3"/>
<name>A0A1F7ISQ3_9BACT</name>
<evidence type="ECO:0000256" key="1">
    <source>
        <dbReference type="SAM" id="Phobius"/>
    </source>
</evidence>
<keyword evidence="1" id="KW-0472">Membrane</keyword>
<keyword evidence="1" id="KW-0812">Transmembrane</keyword>
<dbReference type="STRING" id="1802061.A3A93_03400"/>
<reference evidence="2 3" key="1">
    <citation type="journal article" date="2016" name="Nat. Commun.">
        <title>Thousands of microbial genomes shed light on interconnected biogeochemical processes in an aquifer system.</title>
        <authorList>
            <person name="Anantharaman K."/>
            <person name="Brown C.T."/>
            <person name="Hug L.A."/>
            <person name="Sharon I."/>
            <person name="Castelle C.J."/>
            <person name="Probst A.J."/>
            <person name="Thomas B.C."/>
            <person name="Singh A."/>
            <person name="Wilkins M.J."/>
            <person name="Karaoz U."/>
            <person name="Brodie E.L."/>
            <person name="Williams K.H."/>
            <person name="Hubbard S.S."/>
            <person name="Banfield J.F."/>
        </authorList>
    </citation>
    <scope>NUCLEOTIDE SEQUENCE [LARGE SCALE GENOMIC DNA]</scope>
</reference>
<dbReference type="EMBL" id="MGAL01000043">
    <property type="protein sequence ID" value="OGK46389.1"/>
    <property type="molecule type" value="Genomic_DNA"/>
</dbReference>
<gene>
    <name evidence="2" type="ORF">A3A93_03400</name>
</gene>